<evidence type="ECO:0000256" key="2">
    <source>
        <dbReference type="SAM" id="Phobius"/>
    </source>
</evidence>
<evidence type="ECO:0000256" key="1">
    <source>
        <dbReference type="ARBA" id="ARBA00006987"/>
    </source>
</evidence>
<feature type="transmembrane region" description="Helical" evidence="2">
    <location>
        <begin position="373"/>
        <end position="388"/>
    </location>
</feature>
<dbReference type="OrthoDB" id="8880247at2"/>
<protein>
    <recommendedName>
        <fullName evidence="3">DUF1468 domain-containing protein</fullName>
    </recommendedName>
</protein>
<feature type="transmembrane region" description="Helical" evidence="2">
    <location>
        <begin position="424"/>
        <end position="443"/>
    </location>
</feature>
<organism evidence="4 5">
    <name type="scientific">Rubritalea profundi</name>
    <dbReference type="NCBI Taxonomy" id="1658618"/>
    <lineage>
        <taxon>Bacteria</taxon>
        <taxon>Pseudomonadati</taxon>
        <taxon>Verrucomicrobiota</taxon>
        <taxon>Verrucomicrobiia</taxon>
        <taxon>Verrucomicrobiales</taxon>
        <taxon>Rubritaleaceae</taxon>
        <taxon>Rubritalea</taxon>
    </lineage>
</organism>
<dbReference type="InterPro" id="IPR042100">
    <property type="entry name" value="Bug_dom1"/>
</dbReference>
<evidence type="ECO:0000313" key="4">
    <source>
        <dbReference type="EMBL" id="PQJ27699.1"/>
    </source>
</evidence>
<feature type="transmembrane region" description="Helical" evidence="2">
    <location>
        <begin position="394"/>
        <end position="412"/>
    </location>
</feature>
<dbReference type="Pfam" id="PF07331">
    <property type="entry name" value="TctB"/>
    <property type="match status" value="1"/>
</dbReference>
<dbReference type="Gene3D" id="3.40.190.10">
    <property type="entry name" value="Periplasmic binding protein-like II"/>
    <property type="match status" value="1"/>
</dbReference>
<dbReference type="PANTHER" id="PTHR42928:SF5">
    <property type="entry name" value="BLR1237 PROTEIN"/>
    <property type="match status" value="1"/>
</dbReference>
<reference evidence="4 5" key="1">
    <citation type="submission" date="2016-12" db="EMBL/GenBank/DDBJ databases">
        <title>Study of bacterial adaptation to deep sea.</title>
        <authorList>
            <person name="Song J."/>
            <person name="Yoshizawa S."/>
            <person name="Kogure K."/>
        </authorList>
    </citation>
    <scope>NUCLEOTIDE SEQUENCE [LARGE SCALE GENOMIC DNA]</scope>
    <source>
        <strain evidence="4 5">SAORIC-165</strain>
    </source>
</reference>
<dbReference type="InterPro" id="IPR005064">
    <property type="entry name" value="BUG"/>
</dbReference>
<evidence type="ECO:0000259" key="3">
    <source>
        <dbReference type="Pfam" id="PF07331"/>
    </source>
</evidence>
<proteinExistence type="inferred from homology"/>
<sequence length="444" mass="48431">MKSNAVKYFLSLIILALLVWRFVPTGENSDQWPQRTVRIVVPYGAGGGTDTFVRKVEPIFKQQNLLPQSITILNQAGGGGTIGTLDVIDAAPDGYKLLCHHEAMLTAKLSGVVDFGSEDLLPIIQTGKVILVVVVRADSRFTDLKSLLNEAAAKPNTINFGADAGSDALAAALSLEKHVDGAKMKYIPSAGGAKRLTNLLGGHLDAAIFNLGEYHDFLASKDTPPSENIKAIASFDSERHPSVPELATCTEQGFPVVANNAYYWFAPKGTPQHIIDTMRVALEKAFTHPNLIKELDELSIDPVMRSGSELDEYLKNRIKALKSVMTPTTLKTPDFPFYIIIIVAILFFLMLILKHPPEDQMGGEKQSSRFNKPATLSLIVFALTIIALQFNVPYILVISVSIFLIGNIIAGWEKAHLLPLAQTAVLFALGTELVFTRLFTVPLP</sequence>
<comment type="caution">
    <text evidence="4">The sequence shown here is derived from an EMBL/GenBank/DDBJ whole genome shotgun (WGS) entry which is preliminary data.</text>
</comment>
<gene>
    <name evidence="4" type="ORF">BSZ32_03750</name>
</gene>
<dbReference type="EMBL" id="MQWA01000001">
    <property type="protein sequence ID" value="PQJ27699.1"/>
    <property type="molecule type" value="Genomic_DNA"/>
</dbReference>
<keyword evidence="2" id="KW-0472">Membrane</keyword>
<dbReference type="CDD" id="cd07012">
    <property type="entry name" value="PBP2_Bug_TTT"/>
    <property type="match status" value="1"/>
</dbReference>
<dbReference type="Proteomes" id="UP000239907">
    <property type="component" value="Unassembled WGS sequence"/>
</dbReference>
<keyword evidence="2" id="KW-1133">Transmembrane helix</keyword>
<dbReference type="Gene3D" id="3.40.190.150">
    <property type="entry name" value="Bordetella uptake gene, domain 1"/>
    <property type="match status" value="1"/>
</dbReference>
<dbReference type="RefSeq" id="WP_105042188.1">
    <property type="nucleotide sequence ID" value="NZ_MQWA01000001.1"/>
</dbReference>
<keyword evidence="2" id="KW-0812">Transmembrane</keyword>
<feature type="domain" description="DUF1468" evidence="3">
    <location>
        <begin position="334"/>
        <end position="444"/>
    </location>
</feature>
<keyword evidence="5" id="KW-1185">Reference proteome</keyword>
<dbReference type="PANTHER" id="PTHR42928">
    <property type="entry name" value="TRICARBOXYLATE-BINDING PROTEIN"/>
    <property type="match status" value="1"/>
</dbReference>
<evidence type="ECO:0000313" key="5">
    <source>
        <dbReference type="Proteomes" id="UP000239907"/>
    </source>
</evidence>
<dbReference type="Pfam" id="PF03401">
    <property type="entry name" value="TctC"/>
    <property type="match status" value="1"/>
</dbReference>
<comment type="similarity">
    <text evidence="1">Belongs to the UPF0065 (bug) family.</text>
</comment>
<feature type="transmembrane region" description="Helical" evidence="2">
    <location>
        <begin position="335"/>
        <end position="353"/>
    </location>
</feature>
<name>A0A2S7TY67_9BACT</name>
<dbReference type="AlphaFoldDB" id="A0A2S7TY67"/>
<accession>A0A2S7TY67</accession>
<dbReference type="InterPro" id="IPR009936">
    <property type="entry name" value="DUF1468"/>
</dbReference>